<dbReference type="InterPro" id="IPR036890">
    <property type="entry name" value="HATPase_C_sf"/>
</dbReference>
<dbReference type="SUPFAM" id="SSF158472">
    <property type="entry name" value="HAMP domain-like"/>
    <property type="match status" value="1"/>
</dbReference>
<dbReference type="PROSITE" id="PS50109">
    <property type="entry name" value="HIS_KIN"/>
    <property type="match status" value="1"/>
</dbReference>
<evidence type="ECO:0000256" key="9">
    <source>
        <dbReference type="ARBA" id="ARBA00023012"/>
    </source>
</evidence>
<feature type="compositionally biased region" description="Low complexity" evidence="11">
    <location>
        <begin position="438"/>
        <end position="450"/>
    </location>
</feature>
<dbReference type="SMART" id="SM00387">
    <property type="entry name" value="HATPase_c"/>
    <property type="match status" value="1"/>
</dbReference>
<evidence type="ECO:0000259" key="14">
    <source>
        <dbReference type="PROSITE" id="PS50885"/>
    </source>
</evidence>
<dbReference type="EMBL" id="CP049257">
    <property type="protein sequence ID" value="QIG46215.1"/>
    <property type="molecule type" value="Genomic_DNA"/>
</dbReference>
<dbReference type="CDD" id="cd00082">
    <property type="entry name" value="HisKA"/>
    <property type="match status" value="1"/>
</dbReference>
<dbReference type="Gene3D" id="3.30.565.10">
    <property type="entry name" value="Histidine kinase-like ATPase, C-terminal domain"/>
    <property type="match status" value="1"/>
</dbReference>
<dbReference type="PROSITE" id="PS50885">
    <property type="entry name" value="HAMP"/>
    <property type="match status" value="1"/>
</dbReference>
<comment type="catalytic activity">
    <reaction evidence="1">
        <text>ATP + protein L-histidine = ADP + protein N-phospho-L-histidine.</text>
        <dbReference type="EC" id="2.7.13.3"/>
    </reaction>
</comment>
<dbReference type="Proteomes" id="UP000502996">
    <property type="component" value="Chromosome"/>
</dbReference>
<evidence type="ECO:0000256" key="2">
    <source>
        <dbReference type="ARBA" id="ARBA00004236"/>
    </source>
</evidence>
<dbReference type="InterPro" id="IPR004358">
    <property type="entry name" value="Sig_transdc_His_kin-like_C"/>
</dbReference>
<protein>
    <recommendedName>
        <fullName evidence="3">histidine kinase</fullName>
        <ecNumber evidence="3">2.7.13.3</ecNumber>
    </recommendedName>
</protein>
<gene>
    <name evidence="15" type="ORF">G5V58_23640</name>
</gene>
<dbReference type="GO" id="GO:0005886">
    <property type="term" value="C:plasma membrane"/>
    <property type="evidence" value="ECO:0007669"/>
    <property type="project" value="UniProtKB-SubCell"/>
</dbReference>
<dbReference type="KEGG" id="nano:G5V58_23640"/>
<evidence type="ECO:0000256" key="1">
    <source>
        <dbReference type="ARBA" id="ARBA00000085"/>
    </source>
</evidence>
<keyword evidence="7 15" id="KW-0418">Kinase</keyword>
<dbReference type="Pfam" id="PF00672">
    <property type="entry name" value="HAMP"/>
    <property type="match status" value="1"/>
</dbReference>
<evidence type="ECO:0000256" key="10">
    <source>
        <dbReference type="ARBA" id="ARBA00023136"/>
    </source>
</evidence>
<dbReference type="Pfam" id="PF00512">
    <property type="entry name" value="HisKA"/>
    <property type="match status" value="1"/>
</dbReference>
<dbReference type="Gene3D" id="1.10.287.130">
    <property type="match status" value="1"/>
</dbReference>
<evidence type="ECO:0000313" key="16">
    <source>
        <dbReference type="Proteomes" id="UP000502996"/>
    </source>
</evidence>
<dbReference type="SUPFAM" id="SSF55874">
    <property type="entry name" value="ATPase domain of HSP90 chaperone/DNA topoisomerase II/histidine kinase"/>
    <property type="match status" value="1"/>
</dbReference>
<evidence type="ECO:0000256" key="7">
    <source>
        <dbReference type="ARBA" id="ARBA00022777"/>
    </source>
</evidence>
<dbReference type="SUPFAM" id="SSF47384">
    <property type="entry name" value="Homodimeric domain of signal transducing histidine kinase"/>
    <property type="match status" value="1"/>
</dbReference>
<sequence length="450" mass="47102">MAVGLAVAMVSLGAFITVRMQLESSLDDTLMTRAQDTAASLDQLYKANGPDAVAFPLSDARIGVVSADGTSAFFRGSGQLVVDQHEVAVAAGDSARSLRTVRQGGVDYRVAAVPIRTQPGNALVIGQSLDSQQHLLAKLGLVTLFFGLAGIIIAGVAGWAVARNGLRPVRKLTAAAEDIARTERLAPIRVEGDDEVARLASAFNQMLASLAGSRDRQRRLVADAGHELRTPLTSLRTNIDLLTQAGIDLPETAREELLDDVRAQLEELTTLVGDLVELARDEPTPAAVGTVELHEVLDQAVARVRRRAPSLTFEVDADPWYVEGDASALERALTNLLDNAAKWSPPGGTVAVALHAGAVTVDDEGTGIADADLPHVFERFYRSTDSRAMPGSGLGLSIVAQVAERHAGSVEAGRAPGGGARLTFRVPGAPGPKPAAPPAGVASVAEELAR</sequence>
<dbReference type="InterPro" id="IPR003660">
    <property type="entry name" value="HAMP_dom"/>
</dbReference>
<accession>A0A6G6WM92</accession>
<evidence type="ECO:0000259" key="13">
    <source>
        <dbReference type="PROSITE" id="PS50109"/>
    </source>
</evidence>
<dbReference type="InterPro" id="IPR003594">
    <property type="entry name" value="HATPase_dom"/>
</dbReference>
<evidence type="ECO:0000256" key="8">
    <source>
        <dbReference type="ARBA" id="ARBA00022989"/>
    </source>
</evidence>
<dbReference type="CDD" id="cd06225">
    <property type="entry name" value="HAMP"/>
    <property type="match status" value="1"/>
</dbReference>
<dbReference type="InterPro" id="IPR036097">
    <property type="entry name" value="HisK_dim/P_sf"/>
</dbReference>
<dbReference type="AlphaFoldDB" id="A0A6G6WM92"/>
<organism evidence="15 16">
    <name type="scientific">Nocardioides anomalus</name>
    <dbReference type="NCBI Taxonomy" id="2712223"/>
    <lineage>
        <taxon>Bacteria</taxon>
        <taxon>Bacillati</taxon>
        <taxon>Actinomycetota</taxon>
        <taxon>Actinomycetes</taxon>
        <taxon>Propionibacteriales</taxon>
        <taxon>Nocardioidaceae</taxon>
        <taxon>Nocardioides</taxon>
    </lineage>
</organism>
<evidence type="ECO:0000256" key="5">
    <source>
        <dbReference type="ARBA" id="ARBA00022679"/>
    </source>
</evidence>
<dbReference type="InterPro" id="IPR003661">
    <property type="entry name" value="HisK_dim/P_dom"/>
</dbReference>
<keyword evidence="16" id="KW-1185">Reference proteome</keyword>
<dbReference type="SMART" id="SM00388">
    <property type="entry name" value="HisKA"/>
    <property type="match status" value="1"/>
</dbReference>
<dbReference type="PANTHER" id="PTHR45436">
    <property type="entry name" value="SENSOR HISTIDINE KINASE YKOH"/>
    <property type="match status" value="1"/>
</dbReference>
<dbReference type="InterPro" id="IPR005467">
    <property type="entry name" value="His_kinase_dom"/>
</dbReference>
<dbReference type="PRINTS" id="PR00344">
    <property type="entry name" value="BCTRLSENSOR"/>
</dbReference>
<keyword evidence="6 12" id="KW-0812">Transmembrane</keyword>
<dbReference type="InterPro" id="IPR050428">
    <property type="entry name" value="TCS_sensor_his_kinase"/>
</dbReference>
<feature type="transmembrane region" description="Helical" evidence="12">
    <location>
        <begin position="139"/>
        <end position="162"/>
    </location>
</feature>
<evidence type="ECO:0000256" key="6">
    <source>
        <dbReference type="ARBA" id="ARBA00022692"/>
    </source>
</evidence>
<feature type="domain" description="Histidine kinase" evidence="13">
    <location>
        <begin position="223"/>
        <end position="430"/>
    </location>
</feature>
<dbReference type="EC" id="2.7.13.3" evidence="3"/>
<evidence type="ECO:0000256" key="4">
    <source>
        <dbReference type="ARBA" id="ARBA00022553"/>
    </source>
</evidence>
<dbReference type="SMART" id="SM00304">
    <property type="entry name" value="HAMP"/>
    <property type="match status" value="1"/>
</dbReference>
<evidence type="ECO:0000256" key="11">
    <source>
        <dbReference type="SAM" id="MobiDB-lite"/>
    </source>
</evidence>
<keyword evidence="10 12" id="KW-0472">Membrane</keyword>
<keyword evidence="9" id="KW-0902">Two-component regulatory system</keyword>
<name>A0A6G6WM92_9ACTN</name>
<dbReference type="PANTHER" id="PTHR45436:SF5">
    <property type="entry name" value="SENSOR HISTIDINE KINASE TRCS"/>
    <property type="match status" value="1"/>
</dbReference>
<dbReference type="Pfam" id="PF02518">
    <property type="entry name" value="HATPase_c"/>
    <property type="match status" value="1"/>
</dbReference>
<keyword evidence="8 12" id="KW-1133">Transmembrane helix</keyword>
<dbReference type="GO" id="GO:0000155">
    <property type="term" value="F:phosphorelay sensor kinase activity"/>
    <property type="evidence" value="ECO:0007669"/>
    <property type="project" value="InterPro"/>
</dbReference>
<feature type="domain" description="HAMP" evidence="14">
    <location>
        <begin position="163"/>
        <end position="215"/>
    </location>
</feature>
<dbReference type="CDD" id="cd00075">
    <property type="entry name" value="HATPase"/>
    <property type="match status" value="1"/>
</dbReference>
<comment type="subcellular location">
    <subcellularLocation>
        <location evidence="2">Cell membrane</location>
    </subcellularLocation>
</comment>
<proteinExistence type="predicted"/>
<keyword evidence="4" id="KW-0597">Phosphoprotein</keyword>
<keyword evidence="5" id="KW-0808">Transferase</keyword>
<feature type="region of interest" description="Disordered" evidence="11">
    <location>
        <begin position="425"/>
        <end position="450"/>
    </location>
</feature>
<evidence type="ECO:0000256" key="12">
    <source>
        <dbReference type="SAM" id="Phobius"/>
    </source>
</evidence>
<evidence type="ECO:0000256" key="3">
    <source>
        <dbReference type="ARBA" id="ARBA00012438"/>
    </source>
</evidence>
<reference evidence="15 16" key="1">
    <citation type="submission" date="2020-02" db="EMBL/GenBank/DDBJ databases">
        <title>Full genome sequence of Nocardioides sp. R-3366.</title>
        <authorList>
            <person name="Im W.-T."/>
        </authorList>
    </citation>
    <scope>NUCLEOTIDE SEQUENCE [LARGE SCALE GENOMIC DNA]</scope>
    <source>
        <strain evidence="15 16">R-3366</strain>
    </source>
</reference>
<evidence type="ECO:0000313" key="15">
    <source>
        <dbReference type="EMBL" id="QIG46215.1"/>
    </source>
</evidence>
<dbReference type="Gene3D" id="6.10.340.10">
    <property type="match status" value="1"/>
</dbReference>